<dbReference type="EMBL" id="ODYU01005155">
    <property type="protein sequence ID" value="SOQ45740.1"/>
    <property type="molecule type" value="Genomic_DNA"/>
</dbReference>
<sequence>MVRSEGDWDAVSFFCEAVMLAKEEAGRVRERTSSRPSRRERQSGRQGPRDDLRPPCANILLGERNCPGQFGFRPRTLCLWNELPAEVFPVGYYMGYFKKELCYEDVIAKL</sequence>
<name>A0A2H1VY22_SPOFR</name>
<dbReference type="AlphaFoldDB" id="A0A2H1VY22"/>
<reference evidence="2" key="1">
    <citation type="submission" date="2016-07" db="EMBL/GenBank/DDBJ databases">
        <authorList>
            <person name="Bretaudeau A."/>
        </authorList>
    </citation>
    <scope>NUCLEOTIDE SEQUENCE</scope>
    <source>
        <strain evidence="2">Rice</strain>
        <tissue evidence="2">Whole body</tissue>
    </source>
</reference>
<accession>A0A2H1VY22</accession>
<feature type="compositionally biased region" description="Basic and acidic residues" evidence="1">
    <location>
        <begin position="25"/>
        <end position="53"/>
    </location>
</feature>
<organism evidence="2">
    <name type="scientific">Spodoptera frugiperda</name>
    <name type="common">Fall armyworm</name>
    <dbReference type="NCBI Taxonomy" id="7108"/>
    <lineage>
        <taxon>Eukaryota</taxon>
        <taxon>Metazoa</taxon>
        <taxon>Ecdysozoa</taxon>
        <taxon>Arthropoda</taxon>
        <taxon>Hexapoda</taxon>
        <taxon>Insecta</taxon>
        <taxon>Pterygota</taxon>
        <taxon>Neoptera</taxon>
        <taxon>Endopterygota</taxon>
        <taxon>Lepidoptera</taxon>
        <taxon>Glossata</taxon>
        <taxon>Ditrysia</taxon>
        <taxon>Noctuoidea</taxon>
        <taxon>Noctuidae</taxon>
        <taxon>Amphipyrinae</taxon>
        <taxon>Spodoptera</taxon>
    </lineage>
</organism>
<protein>
    <submittedName>
        <fullName evidence="2">SFRICE_010289</fullName>
    </submittedName>
</protein>
<evidence type="ECO:0000256" key="1">
    <source>
        <dbReference type="SAM" id="MobiDB-lite"/>
    </source>
</evidence>
<gene>
    <name evidence="2" type="ORF">SFRICE_010289</name>
</gene>
<evidence type="ECO:0000313" key="2">
    <source>
        <dbReference type="EMBL" id="SOQ45740.1"/>
    </source>
</evidence>
<proteinExistence type="predicted"/>
<feature type="region of interest" description="Disordered" evidence="1">
    <location>
        <begin position="25"/>
        <end position="54"/>
    </location>
</feature>